<dbReference type="AlphaFoldDB" id="A0A9X2FJV5"/>
<proteinExistence type="predicted"/>
<name>A0A9X2FJV5_9LACO</name>
<feature type="domain" description="Thoeris anti-defense 2-like" evidence="1">
    <location>
        <begin position="110"/>
        <end position="190"/>
    </location>
</feature>
<gene>
    <name evidence="2" type="ORF">LB941_06270</name>
</gene>
<dbReference type="Proteomes" id="UP001139006">
    <property type="component" value="Unassembled WGS sequence"/>
</dbReference>
<evidence type="ECO:0000313" key="3">
    <source>
        <dbReference type="Proteomes" id="UP001139006"/>
    </source>
</evidence>
<keyword evidence="3" id="KW-1185">Reference proteome</keyword>
<evidence type="ECO:0000259" key="1">
    <source>
        <dbReference type="Pfam" id="PF11195"/>
    </source>
</evidence>
<organism evidence="2 3">
    <name type="scientific">Ligilactobacillus ubinensis</name>
    <dbReference type="NCBI Taxonomy" id="2876789"/>
    <lineage>
        <taxon>Bacteria</taxon>
        <taxon>Bacillati</taxon>
        <taxon>Bacillota</taxon>
        <taxon>Bacilli</taxon>
        <taxon>Lactobacillales</taxon>
        <taxon>Lactobacillaceae</taxon>
        <taxon>Ligilactobacillus</taxon>
    </lineage>
</organism>
<dbReference type="Pfam" id="PF11195">
    <property type="entry name" value="Tad2-like"/>
    <property type="match status" value="1"/>
</dbReference>
<accession>A0A9X2FJV5</accession>
<sequence length="190" mass="20775">MSKLNAETSEYEVVNIAKLNAEIEQLKLALATTNNTVVQLVNALELKVDKDDIVKQINASPEDILVEGKKIHITGETMIDNKAFAERTNGVTIDAGQITGETINANTEGMDFGEALEAVKNGEKIARRGWNGKGQYVFLIGGMELTEFITKNKFGDFAPGVLAIKTSNDVTQVGWLASQTDMFSSDWYIV</sequence>
<evidence type="ECO:0000313" key="2">
    <source>
        <dbReference type="EMBL" id="MCP0886937.1"/>
    </source>
</evidence>
<dbReference type="EMBL" id="JAIULA010000010">
    <property type="protein sequence ID" value="MCP0886937.1"/>
    <property type="molecule type" value="Genomic_DNA"/>
</dbReference>
<dbReference type="RefSeq" id="WP_253360407.1">
    <property type="nucleotide sequence ID" value="NZ_JAIULA010000010.1"/>
</dbReference>
<comment type="caution">
    <text evidence="2">The sequence shown here is derived from an EMBL/GenBank/DDBJ whole genome shotgun (WGS) entry which is preliminary data.</text>
</comment>
<protein>
    <submittedName>
        <fullName evidence="2">DUF2829 domain-containing protein</fullName>
    </submittedName>
</protein>
<dbReference type="InterPro" id="IPR021361">
    <property type="entry name" value="Tad2-like_dom"/>
</dbReference>
<reference evidence="2 3" key="1">
    <citation type="journal article" date="2023" name="Int. J. Syst. Evol. Microbiol.">
        <title>Ligilactobacillus ubinensis sp. nov., a novel species isolated from the wild ferment of a durian fruit (Durio zibethinus).</title>
        <authorList>
            <person name="Heng Y.C."/>
            <person name="Menon N."/>
            <person name="Chen B."/>
            <person name="Loo B.Z.L."/>
            <person name="Wong G.W.J."/>
            <person name="Lim A.C.H."/>
            <person name="Silvaraju S."/>
            <person name="Kittelmann S."/>
        </authorList>
    </citation>
    <scope>NUCLEOTIDE SEQUENCE [LARGE SCALE GENOMIC DNA]</scope>
    <source>
        <strain evidence="2 3">WILCCON 0076</strain>
    </source>
</reference>